<dbReference type="SUPFAM" id="SSF48452">
    <property type="entry name" value="TPR-like"/>
    <property type="match status" value="1"/>
</dbReference>
<evidence type="ECO:0000256" key="1">
    <source>
        <dbReference type="ARBA" id="ARBA00022737"/>
    </source>
</evidence>
<organism evidence="4 5">
    <name type="scientific">Longimicrobium terrae</name>
    <dbReference type="NCBI Taxonomy" id="1639882"/>
    <lineage>
        <taxon>Bacteria</taxon>
        <taxon>Pseudomonadati</taxon>
        <taxon>Gemmatimonadota</taxon>
        <taxon>Longimicrobiia</taxon>
        <taxon>Longimicrobiales</taxon>
        <taxon>Longimicrobiaceae</taxon>
        <taxon>Longimicrobium</taxon>
    </lineage>
</organism>
<reference evidence="4 5" key="1">
    <citation type="submission" date="2020-08" db="EMBL/GenBank/DDBJ databases">
        <title>Genomic Encyclopedia of Type Strains, Phase IV (KMG-IV): sequencing the most valuable type-strain genomes for metagenomic binning, comparative biology and taxonomic classification.</title>
        <authorList>
            <person name="Goeker M."/>
        </authorList>
    </citation>
    <scope>NUCLEOTIDE SEQUENCE [LARGE SCALE GENOMIC DNA]</scope>
    <source>
        <strain evidence="4 5">DSM 29007</strain>
    </source>
</reference>
<keyword evidence="2 3" id="KW-0802">TPR repeat</keyword>
<dbReference type="Proteomes" id="UP000582837">
    <property type="component" value="Unassembled WGS sequence"/>
</dbReference>
<evidence type="ECO:0000313" key="5">
    <source>
        <dbReference type="Proteomes" id="UP000582837"/>
    </source>
</evidence>
<dbReference type="PROSITE" id="PS50005">
    <property type="entry name" value="TPR"/>
    <property type="match status" value="1"/>
</dbReference>
<dbReference type="PANTHER" id="PTHR15704">
    <property type="entry name" value="SUPERKILLER 3 PROTEIN-RELATED"/>
    <property type="match status" value="1"/>
</dbReference>
<dbReference type="Pfam" id="PF13432">
    <property type="entry name" value="TPR_16"/>
    <property type="match status" value="2"/>
</dbReference>
<keyword evidence="1" id="KW-0677">Repeat</keyword>
<gene>
    <name evidence="4" type="ORF">HNQ61_004360</name>
</gene>
<name>A0A841H3T1_9BACT</name>
<dbReference type="InterPro" id="IPR019734">
    <property type="entry name" value="TPR_rpt"/>
</dbReference>
<evidence type="ECO:0000313" key="4">
    <source>
        <dbReference type="EMBL" id="MBB6072697.1"/>
    </source>
</evidence>
<accession>A0A841H3T1</accession>
<dbReference type="EMBL" id="JACHIA010000017">
    <property type="protein sequence ID" value="MBB6072697.1"/>
    <property type="molecule type" value="Genomic_DNA"/>
</dbReference>
<feature type="repeat" description="TPR" evidence="3">
    <location>
        <begin position="51"/>
        <end position="84"/>
    </location>
</feature>
<dbReference type="GO" id="GO:0006401">
    <property type="term" value="P:RNA catabolic process"/>
    <property type="evidence" value="ECO:0007669"/>
    <property type="project" value="InterPro"/>
</dbReference>
<dbReference type="Gene3D" id="1.25.40.10">
    <property type="entry name" value="Tetratricopeptide repeat domain"/>
    <property type="match status" value="2"/>
</dbReference>
<comment type="caution">
    <text evidence="4">The sequence shown here is derived from an EMBL/GenBank/DDBJ whole genome shotgun (WGS) entry which is preliminary data.</text>
</comment>
<dbReference type="InterPro" id="IPR011990">
    <property type="entry name" value="TPR-like_helical_dom_sf"/>
</dbReference>
<evidence type="ECO:0000256" key="2">
    <source>
        <dbReference type="ARBA" id="ARBA00022803"/>
    </source>
</evidence>
<sequence length="293" mass="31403">MDDETLDGMPVDSAEELEALITEAQSLGEQERWPEAHEMLVNELDRHPENALLLCWVGLAAQRLGEEAEAYDMFRRTLALSPTDPFILAAAGTGVAALDDPSAESALRLAALTAPDFPFARLAYGSYLSREGLYTEAISELEAARTLAPEDAGVQAELGIAYLLAGRPAPGLDALEEALSLTSDDSWLRGLFGLALVDAGRGEEGAEQLHQSAEERVEDVEVQLLAALAMGAQGWEDPAWEAFARAEAAADSSDGALLSEVEDCLNAGPEASEEFLRTDLGPPLLRERLLQRA</sequence>
<evidence type="ECO:0000256" key="3">
    <source>
        <dbReference type="PROSITE-ProRule" id="PRU00339"/>
    </source>
</evidence>
<proteinExistence type="predicted"/>
<protein>
    <submittedName>
        <fullName evidence="4">Tetratricopeptide (TPR) repeat protein</fullName>
    </submittedName>
</protein>
<dbReference type="SMART" id="SM00028">
    <property type="entry name" value="TPR"/>
    <property type="match status" value="3"/>
</dbReference>
<dbReference type="RefSeq" id="WP_170038826.1">
    <property type="nucleotide sequence ID" value="NZ_JABDTL010000002.1"/>
</dbReference>
<keyword evidence="5" id="KW-1185">Reference proteome</keyword>
<dbReference type="PANTHER" id="PTHR15704:SF7">
    <property type="entry name" value="SUPERKILLER COMPLEX PROTEIN 3"/>
    <property type="match status" value="1"/>
</dbReference>
<dbReference type="AlphaFoldDB" id="A0A841H3T1"/>
<dbReference type="InterPro" id="IPR039226">
    <property type="entry name" value="Ski3/TTC37"/>
</dbReference>
<dbReference type="GO" id="GO:0055087">
    <property type="term" value="C:Ski complex"/>
    <property type="evidence" value="ECO:0007669"/>
    <property type="project" value="InterPro"/>
</dbReference>